<name>A0A0H4WX93_9BACT</name>
<organism evidence="1 2">
    <name type="scientific">Pseudomyxococcus hansupus</name>
    <dbReference type="NCBI Taxonomy" id="1297742"/>
    <lineage>
        <taxon>Bacteria</taxon>
        <taxon>Pseudomonadati</taxon>
        <taxon>Myxococcota</taxon>
        <taxon>Myxococcia</taxon>
        <taxon>Myxococcales</taxon>
        <taxon>Cystobacterineae</taxon>
        <taxon>Myxococcaceae</taxon>
        <taxon>Pseudomyxococcus</taxon>
    </lineage>
</organism>
<dbReference type="PATRIC" id="fig|1297742.4.peg.3180"/>
<accession>A0A0H4WX93</accession>
<evidence type="ECO:0000313" key="2">
    <source>
        <dbReference type="Proteomes" id="UP000009026"/>
    </source>
</evidence>
<evidence type="ECO:0000313" key="1">
    <source>
        <dbReference type="EMBL" id="AKQ66238.1"/>
    </source>
</evidence>
<dbReference type="EMBL" id="CP012109">
    <property type="protein sequence ID" value="AKQ66238.1"/>
    <property type="molecule type" value="Genomic_DNA"/>
</dbReference>
<sequence length="42" mass="4312">MGAAGGTGGKACAWAEPVAASRSTAQARRRVLGISGLRRRTR</sequence>
<reference evidence="1 2" key="1">
    <citation type="journal article" date="2016" name="PLoS ONE">
        <title>Complete Genome Sequence and Comparative Genomics of a Novel Myxobacterium Myxococcus hansupus.</title>
        <authorList>
            <person name="Sharma G."/>
            <person name="Narwani T."/>
            <person name="Subramanian S."/>
        </authorList>
    </citation>
    <scope>NUCLEOTIDE SEQUENCE [LARGE SCALE GENOMIC DNA]</scope>
    <source>
        <strain evidence="2">mixupus</strain>
    </source>
</reference>
<proteinExistence type="predicted"/>
<gene>
    <name evidence="1" type="ORF">A176_003150</name>
</gene>
<dbReference type="Proteomes" id="UP000009026">
    <property type="component" value="Chromosome"/>
</dbReference>
<keyword evidence="2" id="KW-1185">Reference proteome</keyword>
<dbReference type="KEGG" id="mym:A176_003150"/>
<protein>
    <submittedName>
        <fullName evidence="1">Uncharacterized protein</fullName>
    </submittedName>
</protein>
<dbReference type="AlphaFoldDB" id="A0A0H4WX93"/>